<evidence type="ECO:0000256" key="2">
    <source>
        <dbReference type="SAM" id="MobiDB-lite"/>
    </source>
</evidence>
<feature type="region of interest" description="Disordered" evidence="2">
    <location>
        <begin position="241"/>
        <end position="304"/>
    </location>
</feature>
<organism evidence="4 5">
    <name type="scientific">Ganoderma sinense ZZ0214-1</name>
    <dbReference type="NCBI Taxonomy" id="1077348"/>
    <lineage>
        <taxon>Eukaryota</taxon>
        <taxon>Fungi</taxon>
        <taxon>Dikarya</taxon>
        <taxon>Basidiomycota</taxon>
        <taxon>Agaricomycotina</taxon>
        <taxon>Agaricomycetes</taxon>
        <taxon>Polyporales</taxon>
        <taxon>Polyporaceae</taxon>
        <taxon>Ganoderma</taxon>
    </lineage>
</organism>
<feature type="region of interest" description="Disordered" evidence="2">
    <location>
        <begin position="1"/>
        <end position="21"/>
    </location>
</feature>
<dbReference type="EMBL" id="AYKW01000068">
    <property type="protein sequence ID" value="PIL23188.1"/>
    <property type="molecule type" value="Genomic_DNA"/>
</dbReference>
<keyword evidence="3" id="KW-1133">Transmembrane helix</keyword>
<keyword evidence="3" id="KW-0812">Transmembrane</keyword>
<dbReference type="AlphaFoldDB" id="A0A2G8RPC6"/>
<evidence type="ECO:0000256" key="1">
    <source>
        <dbReference type="SAM" id="Coils"/>
    </source>
</evidence>
<accession>A0A2G8RPC6</accession>
<feature type="transmembrane region" description="Helical" evidence="3">
    <location>
        <begin position="360"/>
        <end position="381"/>
    </location>
</feature>
<dbReference type="Proteomes" id="UP000230002">
    <property type="component" value="Unassembled WGS sequence"/>
</dbReference>
<proteinExistence type="predicted"/>
<comment type="caution">
    <text evidence="4">The sequence shown here is derived from an EMBL/GenBank/DDBJ whole genome shotgun (WGS) entry which is preliminary data.</text>
</comment>
<keyword evidence="5" id="KW-1185">Reference proteome</keyword>
<dbReference type="OrthoDB" id="2756572at2759"/>
<keyword evidence="3" id="KW-0472">Membrane</keyword>
<keyword evidence="1" id="KW-0175">Coiled coil</keyword>
<evidence type="ECO:0000313" key="4">
    <source>
        <dbReference type="EMBL" id="PIL23188.1"/>
    </source>
</evidence>
<gene>
    <name evidence="4" type="ORF">GSI_14497</name>
</gene>
<evidence type="ECO:0000256" key="3">
    <source>
        <dbReference type="SAM" id="Phobius"/>
    </source>
</evidence>
<feature type="coiled-coil region" evidence="1">
    <location>
        <begin position="171"/>
        <end position="224"/>
    </location>
</feature>
<feature type="compositionally biased region" description="Pro residues" evidence="2">
    <location>
        <begin position="264"/>
        <end position="289"/>
    </location>
</feature>
<reference evidence="4 5" key="1">
    <citation type="journal article" date="2015" name="Sci. Rep.">
        <title>Chromosome-level genome map provides insights into diverse defense mechanisms in the medicinal fungus Ganoderma sinense.</title>
        <authorList>
            <person name="Zhu Y."/>
            <person name="Xu J."/>
            <person name="Sun C."/>
            <person name="Zhou S."/>
            <person name="Xu H."/>
            <person name="Nelson D.R."/>
            <person name="Qian J."/>
            <person name="Song J."/>
            <person name="Luo H."/>
            <person name="Xiang L."/>
            <person name="Li Y."/>
            <person name="Xu Z."/>
            <person name="Ji A."/>
            <person name="Wang L."/>
            <person name="Lu S."/>
            <person name="Hayward A."/>
            <person name="Sun W."/>
            <person name="Li X."/>
            <person name="Schwartz D.C."/>
            <person name="Wang Y."/>
            <person name="Chen S."/>
        </authorList>
    </citation>
    <scope>NUCLEOTIDE SEQUENCE [LARGE SCALE GENOMIC DNA]</scope>
    <source>
        <strain evidence="4 5">ZZ0214-1</strain>
    </source>
</reference>
<sequence length="385" mass="42787">MPSSRRPRTRASAPEPGVPEPTRLCQALLADEETPCSSRSQGRRGKYCPAHGREYGELTGAYKDMSNRVDALEPEMRKTRIGAVALGTVADVDAAIALANRYLEAVGDEIDRRETHHKRFFPGEADENHGKWLKRRRGEQQGAVRLLERLRRRREEVVAVHAAAQRSAEWRKVIEERYAAAEAQRKVTEEARRKAAQSVAISTVEDQRRAIAELQRGAAEARSVLGERTNAVAVASTYTQRSAAPKQVEVGGTQRVPPGYWPSVVPPHNPPSPPARQPRPQPQPQPPHPLEQHSSARHSAARETQSLLRVPRGTVFIPPVNSWAVDVESQSHNAERLRARIHQTELPVRNEEPIDCGCSRALFCVVSLVVFCHLVVLVYLLGGAR</sequence>
<evidence type="ECO:0000313" key="5">
    <source>
        <dbReference type="Proteomes" id="UP000230002"/>
    </source>
</evidence>
<protein>
    <submittedName>
        <fullName evidence="4">Uncharacterized protein</fullName>
    </submittedName>
</protein>
<name>A0A2G8RPC6_9APHY</name>